<dbReference type="Proteomes" id="UP000048965">
    <property type="component" value="Unassembled WGS sequence"/>
</dbReference>
<feature type="region of interest" description="Disordered" evidence="1">
    <location>
        <begin position="275"/>
        <end position="294"/>
    </location>
</feature>
<comment type="caution">
    <text evidence="2">The sequence shown here is derived from an EMBL/GenBank/DDBJ whole genome shotgun (WGS) entry which is preliminary data.</text>
</comment>
<reference evidence="2 3" key="2">
    <citation type="journal article" date="2015" name="Stand. Genomic Sci.">
        <title>Draft genome sequence of marine-derived Streptomyces sp. TP-A0598, a producer of anti-MRSA antibiotic lydicamycins.</title>
        <authorList>
            <person name="Komaki H."/>
            <person name="Ichikawa N."/>
            <person name="Hosoyama A."/>
            <person name="Fujita N."/>
            <person name="Igarashi Y."/>
        </authorList>
    </citation>
    <scope>NUCLEOTIDE SEQUENCE [LARGE SCALE GENOMIC DNA]</scope>
    <source>
        <strain evidence="2 3">NBRC 110027</strain>
    </source>
</reference>
<feature type="compositionally biased region" description="Basic residues" evidence="1">
    <location>
        <begin position="12"/>
        <end position="22"/>
    </location>
</feature>
<protein>
    <submittedName>
        <fullName evidence="2">Uncharacterized protein</fullName>
    </submittedName>
</protein>
<dbReference type="EMBL" id="BBNO01000010">
    <property type="protein sequence ID" value="GAO12124.1"/>
    <property type="molecule type" value="Genomic_DNA"/>
</dbReference>
<proteinExistence type="predicted"/>
<evidence type="ECO:0000313" key="3">
    <source>
        <dbReference type="Proteomes" id="UP000048965"/>
    </source>
</evidence>
<dbReference type="AlphaFoldDB" id="A0A0P4REM8"/>
<accession>A0A0P4REM8</accession>
<evidence type="ECO:0000256" key="1">
    <source>
        <dbReference type="SAM" id="MobiDB-lite"/>
    </source>
</evidence>
<organism evidence="2 3">
    <name type="scientific">Streptomyces lydicamycinicus</name>
    <dbReference type="NCBI Taxonomy" id="1546107"/>
    <lineage>
        <taxon>Bacteria</taxon>
        <taxon>Bacillati</taxon>
        <taxon>Actinomycetota</taxon>
        <taxon>Actinomycetes</taxon>
        <taxon>Kitasatosporales</taxon>
        <taxon>Streptomycetaceae</taxon>
        <taxon>Streptomyces</taxon>
    </lineage>
</organism>
<name>A0A0P4REM8_9ACTN</name>
<sequence length="500" mass="53855">MVADPGQEAPARRRPPGTRHGHPIVVPSMIDTPAALTQRLIEAWGHVSAASDRTEADPLVRDCARRLLADPGGETAPLWTFGLVRMAGYLAWRPGPEAARSALDALLAVDRALREMPCTHISHPYEDTLKELLADEVWLAGPDLTSLAGPAPEGDTWRCPANVAGFARITADVLDPFTVGGLPERIPAAHTSSLNSLSSLLNGYPYGDPGEELSFQAGTLPRHPTKGVLAGYVVTLHASQWYAASGLITEQSVLDDMIAGLEAALPLLRDTACPHTAAEHPQPSGDPSGDARTGYFLRSPGGRAELRAWTAGEFLKRWLCHGFLHGLADEALGNLRYARDSLFGTRDDRLLDGTYLRPDGRLDIGALTHCFDEAEYDKSWEAENAVRWAARRYAATGDDSPRERLVLLLLVLWCAEAVELAPDVGEEIRDVLAGVRTASPDTACAHDEAHPPACPDFPAHLNHLYAPAEFTAPEEARGAEAWGCPRYLAGLAEDALDALA</sequence>
<gene>
    <name evidence="2" type="ORF">TPA0598_10_00940</name>
</gene>
<evidence type="ECO:0000313" key="2">
    <source>
        <dbReference type="EMBL" id="GAO12124.1"/>
    </source>
</evidence>
<reference evidence="3" key="1">
    <citation type="submission" date="2014-09" db="EMBL/GenBank/DDBJ databases">
        <title>Whole genome shotgun sequence of Streptomyces sp. NBRC 110027.</title>
        <authorList>
            <person name="Komaki H."/>
            <person name="Ichikawa N."/>
            <person name="Katano-Makiyama Y."/>
            <person name="Hosoyama A."/>
            <person name="Hashimoto M."/>
            <person name="Uohara A."/>
            <person name="Kitahashi Y."/>
            <person name="Ohji S."/>
            <person name="Kimura A."/>
            <person name="Yamazoe A."/>
            <person name="Igarashi Y."/>
            <person name="Fujita N."/>
        </authorList>
    </citation>
    <scope>NUCLEOTIDE SEQUENCE [LARGE SCALE GENOMIC DNA]</scope>
    <source>
        <strain evidence="3">NBRC 110027</strain>
    </source>
</reference>
<feature type="region of interest" description="Disordered" evidence="1">
    <location>
        <begin position="1"/>
        <end position="23"/>
    </location>
</feature>
<keyword evidence="3" id="KW-1185">Reference proteome</keyword>